<protein>
    <submittedName>
        <fullName evidence="2">DUF1835 domain-containing protein</fullName>
    </submittedName>
</protein>
<sequence length="305" mass="34895">MKKLSTLHILNGDASLPNFTKANLPGQVLVWREVLSEGPVHADLPESEFWQKREEYITRATKEPAEAYHIKVLEEVQKLEQAHTFFEVILWFDADLMCQVNLLFLLSRLQQRRPAMVSVCTPGPGSSIGLLNSGQLQALMEKRQQLTQDQLYSAGEIWELYASPHPLKLQLYLQQISSPLPHLDEAMHLFFTRFPDCTDGLSQPERALLQFIQDGATNMNALMQQFWIEYPGYGFGDLQLEQLLSQLQPDLAQTTEPLKLSFFGERVLQGYANYKPKPYWLGGTEINGNSRFCYDQETKKLKPCA</sequence>
<comment type="caution">
    <text evidence="2">The sequence shown here is derived from an EMBL/GenBank/DDBJ whole genome shotgun (WGS) entry which is preliminary data.</text>
</comment>
<reference evidence="3" key="1">
    <citation type="submission" date="2018-08" db="EMBL/GenBank/DDBJ databases">
        <title>Mucilaginibacter sp. MYSH2.</title>
        <authorList>
            <person name="Seo T."/>
        </authorList>
    </citation>
    <scope>NUCLEOTIDE SEQUENCE [LARGE SCALE GENOMIC DNA]</scope>
    <source>
        <strain evidence="3">KIRAN</strain>
    </source>
</reference>
<evidence type="ECO:0000259" key="1">
    <source>
        <dbReference type="Pfam" id="PF08874"/>
    </source>
</evidence>
<accession>A0A399SJN7</accession>
<keyword evidence="3" id="KW-1185">Reference proteome</keyword>
<dbReference type="Proteomes" id="UP000266005">
    <property type="component" value="Unassembled WGS sequence"/>
</dbReference>
<dbReference type="Pfam" id="PF08874">
    <property type="entry name" value="DUF1835"/>
    <property type="match status" value="1"/>
</dbReference>
<name>A0A399SJN7_9BACT</name>
<dbReference type="RefSeq" id="WP_119430246.1">
    <property type="nucleotide sequence ID" value="NZ_QWGE01000001.1"/>
</dbReference>
<gene>
    <name evidence="2" type="ORF">D1627_00370</name>
</gene>
<evidence type="ECO:0000313" key="2">
    <source>
        <dbReference type="EMBL" id="RIJ42362.1"/>
    </source>
</evidence>
<dbReference type="EMBL" id="QWGE01000001">
    <property type="protein sequence ID" value="RIJ42362.1"/>
    <property type="molecule type" value="Genomic_DNA"/>
</dbReference>
<dbReference type="OrthoDB" id="127805at2"/>
<dbReference type="AlphaFoldDB" id="A0A399SJN7"/>
<proteinExistence type="predicted"/>
<feature type="domain" description="DUF1835" evidence="1">
    <location>
        <begin position="8"/>
        <end position="113"/>
    </location>
</feature>
<evidence type="ECO:0000313" key="3">
    <source>
        <dbReference type="Proteomes" id="UP000266005"/>
    </source>
</evidence>
<dbReference type="InterPro" id="IPR014973">
    <property type="entry name" value="DUF1835"/>
</dbReference>
<organism evidence="2 3">
    <name type="scientific">Pontibacter oryzae</name>
    <dbReference type="NCBI Taxonomy" id="2304593"/>
    <lineage>
        <taxon>Bacteria</taxon>
        <taxon>Pseudomonadati</taxon>
        <taxon>Bacteroidota</taxon>
        <taxon>Cytophagia</taxon>
        <taxon>Cytophagales</taxon>
        <taxon>Hymenobacteraceae</taxon>
        <taxon>Pontibacter</taxon>
    </lineage>
</organism>